<dbReference type="InterPro" id="IPR046335">
    <property type="entry name" value="LacI/GalR-like_sensor"/>
</dbReference>
<dbReference type="InterPro" id="IPR000843">
    <property type="entry name" value="HTH_LacI"/>
</dbReference>
<dbReference type="Gene3D" id="1.10.260.40">
    <property type="entry name" value="lambda repressor-like DNA-binding domains"/>
    <property type="match status" value="1"/>
</dbReference>
<reference evidence="7 8" key="1">
    <citation type="submission" date="2011-01" db="EMBL/GenBank/DDBJ databases">
        <title>Whole genome sequence of Amphibacillus xylinus NBRC 15112.</title>
        <authorList>
            <person name="Nakazawa H."/>
            <person name="Katano Y."/>
            <person name="Nakamura S."/>
            <person name="Sasagawa M."/>
            <person name="Fukada J."/>
            <person name="Arai T."/>
            <person name="Sasakura N."/>
            <person name="Mochizuki D."/>
            <person name="Hosoyama A."/>
            <person name="Harada K."/>
            <person name="Horikawa H."/>
            <person name="Kato Y."/>
            <person name="Harada T."/>
            <person name="Sasaki K."/>
            <person name="Sekiguchi M."/>
            <person name="Hodoyama M."/>
            <person name="Nishiko R."/>
            <person name="Narita H."/>
            <person name="Hanamaki A."/>
            <person name="Hata C."/>
            <person name="Konno Y."/>
            <person name="Niimura Y."/>
            <person name="Yamazaki S."/>
            <person name="Fujita N."/>
        </authorList>
    </citation>
    <scope>NUCLEOTIDE SEQUENCE [LARGE SCALE GENOMIC DNA]</scope>
    <source>
        <strain evidence="8">ATCC 51415 / DSM 6626 / JCM 7361 / LMG 17667 / NBRC 15112 / Ep01</strain>
    </source>
</reference>
<feature type="domain" description="HTH lacI-type" evidence="5">
    <location>
        <begin position="2"/>
        <end position="56"/>
    </location>
</feature>
<evidence type="ECO:0000256" key="3">
    <source>
        <dbReference type="ARBA" id="ARBA00023125"/>
    </source>
</evidence>
<dbReference type="OrthoDB" id="9796186at2"/>
<dbReference type="SUPFAM" id="SSF53822">
    <property type="entry name" value="Periplasmic binding protein-like I"/>
    <property type="match status" value="1"/>
</dbReference>
<dbReference type="CDD" id="cd01392">
    <property type="entry name" value="HTH_LacI"/>
    <property type="match status" value="1"/>
</dbReference>
<dbReference type="InterPro" id="IPR001387">
    <property type="entry name" value="Cro/C1-type_HTH"/>
</dbReference>
<organism evidence="7 8">
    <name type="scientific">Amphibacillus xylanus (strain ATCC 51415 / DSM 6626 / JCM 7361 / LMG 17667 / NBRC 15112 / Ep01)</name>
    <dbReference type="NCBI Taxonomy" id="698758"/>
    <lineage>
        <taxon>Bacteria</taxon>
        <taxon>Bacillati</taxon>
        <taxon>Bacillota</taxon>
        <taxon>Bacilli</taxon>
        <taxon>Bacillales</taxon>
        <taxon>Bacillaceae</taxon>
        <taxon>Amphibacillus</taxon>
    </lineage>
</organism>
<dbReference type="CDD" id="cd06291">
    <property type="entry name" value="PBP1_Qymf-like"/>
    <property type="match status" value="1"/>
</dbReference>
<dbReference type="PATRIC" id="fig|698758.3.peg.1958"/>
<dbReference type="HOGENOM" id="CLU_037628_6_1_9"/>
<dbReference type="Pfam" id="PF00356">
    <property type="entry name" value="LacI"/>
    <property type="match status" value="1"/>
</dbReference>
<dbReference type="STRING" id="698758.AXY_19570"/>
<dbReference type="SMART" id="SM00354">
    <property type="entry name" value="HTH_LACI"/>
    <property type="match status" value="1"/>
</dbReference>
<evidence type="ECO:0000313" key="8">
    <source>
        <dbReference type="Proteomes" id="UP000006294"/>
    </source>
</evidence>
<dbReference type="AlphaFoldDB" id="K0IZX0"/>
<accession>K0IZX0</accession>
<protein>
    <submittedName>
        <fullName evidence="7">Putative ribose operon repressor</fullName>
    </submittedName>
</protein>
<dbReference type="Gene3D" id="3.40.50.2300">
    <property type="match status" value="2"/>
</dbReference>
<dbReference type="PROSITE" id="PS00356">
    <property type="entry name" value="HTH_LACI_1"/>
    <property type="match status" value="1"/>
</dbReference>
<dbReference type="PRINTS" id="PR00036">
    <property type="entry name" value="HTHLACI"/>
</dbReference>
<dbReference type="RefSeq" id="WP_015010675.1">
    <property type="nucleotide sequence ID" value="NC_018704.1"/>
</dbReference>
<evidence type="ECO:0000313" key="7">
    <source>
        <dbReference type="EMBL" id="BAM48089.1"/>
    </source>
</evidence>
<evidence type="ECO:0000256" key="4">
    <source>
        <dbReference type="ARBA" id="ARBA00023163"/>
    </source>
</evidence>
<dbReference type="EMBL" id="AP012050">
    <property type="protein sequence ID" value="BAM48089.1"/>
    <property type="molecule type" value="Genomic_DNA"/>
</dbReference>
<evidence type="ECO:0000256" key="1">
    <source>
        <dbReference type="ARBA" id="ARBA00022491"/>
    </source>
</evidence>
<dbReference type="PANTHER" id="PTHR30146">
    <property type="entry name" value="LACI-RELATED TRANSCRIPTIONAL REPRESSOR"/>
    <property type="match status" value="1"/>
</dbReference>
<keyword evidence="4" id="KW-0804">Transcription</keyword>
<keyword evidence="3" id="KW-0238">DNA-binding</keyword>
<gene>
    <name evidence="7" type="primary">rbsR</name>
    <name evidence="7" type="ordered locus">AXY_19570</name>
</gene>
<proteinExistence type="predicted"/>
<sequence length="327" mass="36405">MVTIRDVAKYANVSVATVSRYLNKKGYVSKETEKAVAEAIKALNYKPNSVARSLYHKQSNMIGLLIPDITNPFFPELARAVEDVSQAYGYTIVICNTDGDAEKEKRYIEALKRKYIDGLILATNELTAEDYISYQLPLVMLDRSIGDKIPSVRSNNYESAKQATELLINRGSQFIAHIRGPCHIQTAEDRYRGFKDAVEENKVAHIVVESGFDLEAAKTVTEQILTDYPMIDGIFASSDVMAAGAMKGIKSLSLSIPNDVQLVGFDGIPLSGMLIPSLTTVAQPIYKMGTLAARLLIKQIEKKPIKDYYYTLDTTLIERETTRSEKK</sequence>
<dbReference type="InterPro" id="IPR028082">
    <property type="entry name" value="Peripla_BP_I"/>
</dbReference>
<dbReference type="GO" id="GO:0003700">
    <property type="term" value="F:DNA-binding transcription factor activity"/>
    <property type="evidence" value="ECO:0007669"/>
    <property type="project" value="TreeGrafter"/>
</dbReference>
<dbReference type="GO" id="GO:0000976">
    <property type="term" value="F:transcription cis-regulatory region binding"/>
    <property type="evidence" value="ECO:0007669"/>
    <property type="project" value="TreeGrafter"/>
</dbReference>
<keyword evidence="8" id="KW-1185">Reference proteome</keyword>
<dbReference type="PROSITE" id="PS50943">
    <property type="entry name" value="HTH_CROC1"/>
    <property type="match status" value="1"/>
</dbReference>
<evidence type="ECO:0000256" key="2">
    <source>
        <dbReference type="ARBA" id="ARBA00023015"/>
    </source>
</evidence>
<dbReference type="Proteomes" id="UP000006294">
    <property type="component" value="Chromosome"/>
</dbReference>
<dbReference type="InterPro" id="IPR010982">
    <property type="entry name" value="Lambda_DNA-bd_dom_sf"/>
</dbReference>
<keyword evidence="2" id="KW-0805">Transcription regulation</keyword>
<dbReference type="SUPFAM" id="SSF47413">
    <property type="entry name" value="lambda repressor-like DNA-binding domains"/>
    <property type="match status" value="1"/>
</dbReference>
<name>K0IZX0_AMPXN</name>
<dbReference type="Pfam" id="PF13377">
    <property type="entry name" value="Peripla_BP_3"/>
    <property type="match status" value="1"/>
</dbReference>
<dbReference type="KEGG" id="axl:AXY_19570"/>
<dbReference type="eggNOG" id="COG1609">
    <property type="taxonomic scope" value="Bacteria"/>
</dbReference>
<dbReference type="PANTHER" id="PTHR30146:SF95">
    <property type="entry name" value="RIBOSE OPERON REPRESSOR"/>
    <property type="match status" value="1"/>
</dbReference>
<feature type="domain" description="HTH cro/C1-type" evidence="6">
    <location>
        <begin position="3"/>
        <end position="46"/>
    </location>
</feature>
<keyword evidence="1" id="KW-0678">Repressor</keyword>
<evidence type="ECO:0000259" key="5">
    <source>
        <dbReference type="PROSITE" id="PS50932"/>
    </source>
</evidence>
<dbReference type="PROSITE" id="PS50932">
    <property type="entry name" value="HTH_LACI_2"/>
    <property type="match status" value="1"/>
</dbReference>
<evidence type="ECO:0000259" key="6">
    <source>
        <dbReference type="PROSITE" id="PS50943"/>
    </source>
</evidence>